<dbReference type="EMBL" id="CP106878">
    <property type="protein sequence ID" value="WAA10657.1"/>
    <property type="molecule type" value="Genomic_DNA"/>
</dbReference>
<dbReference type="GO" id="GO:0003677">
    <property type="term" value="F:DNA binding"/>
    <property type="evidence" value="ECO:0007669"/>
    <property type="project" value="UniProtKB-UniRule"/>
</dbReference>
<protein>
    <recommendedName>
        <fullName evidence="3 10">DNA-directed RNA polymerase subunit omega</fullName>
        <shortName evidence="10">RNAP omega subunit</shortName>
        <ecNumber evidence="2 10">2.7.7.6</ecNumber>
    </recommendedName>
    <alternativeName>
        <fullName evidence="10">RNA polymerase omega subunit</fullName>
    </alternativeName>
    <alternativeName>
        <fullName evidence="8 10">Transcriptase subunit omega</fullName>
    </alternativeName>
</protein>
<evidence type="ECO:0000313" key="12">
    <source>
        <dbReference type="EMBL" id="WAA10657.1"/>
    </source>
</evidence>
<dbReference type="GO" id="GO:0006351">
    <property type="term" value="P:DNA-templated transcription"/>
    <property type="evidence" value="ECO:0007669"/>
    <property type="project" value="UniProtKB-UniRule"/>
</dbReference>
<dbReference type="PANTHER" id="PTHR34476">
    <property type="entry name" value="DNA-DIRECTED RNA POLYMERASE SUBUNIT OMEGA"/>
    <property type="match status" value="1"/>
</dbReference>
<comment type="catalytic activity">
    <reaction evidence="9 10">
        <text>RNA(n) + a ribonucleoside 5'-triphosphate = RNA(n+1) + diphosphate</text>
        <dbReference type="Rhea" id="RHEA:21248"/>
        <dbReference type="Rhea" id="RHEA-COMP:14527"/>
        <dbReference type="Rhea" id="RHEA-COMP:17342"/>
        <dbReference type="ChEBI" id="CHEBI:33019"/>
        <dbReference type="ChEBI" id="CHEBI:61557"/>
        <dbReference type="ChEBI" id="CHEBI:140395"/>
        <dbReference type="EC" id="2.7.7.6"/>
    </reaction>
</comment>
<dbReference type="InterPro" id="IPR003716">
    <property type="entry name" value="DNA-dir_RNA_pol_omega"/>
</dbReference>
<dbReference type="KEGG" id="faf:OE104_04890"/>
<evidence type="ECO:0000313" key="13">
    <source>
        <dbReference type="Proteomes" id="UP001164718"/>
    </source>
</evidence>
<dbReference type="NCBIfam" id="TIGR00690">
    <property type="entry name" value="rpoZ"/>
    <property type="match status" value="1"/>
</dbReference>
<dbReference type="InterPro" id="IPR036161">
    <property type="entry name" value="RPB6/omega-like_sf"/>
</dbReference>
<feature type="compositionally biased region" description="Basic and acidic residues" evidence="11">
    <location>
        <begin position="66"/>
        <end position="80"/>
    </location>
</feature>
<dbReference type="AlphaFoldDB" id="A0A9E8LWB4"/>
<organism evidence="12 13">
    <name type="scientific">Fervidibacillus albus</name>
    <dbReference type="NCBI Taxonomy" id="2980026"/>
    <lineage>
        <taxon>Bacteria</taxon>
        <taxon>Bacillati</taxon>
        <taxon>Bacillota</taxon>
        <taxon>Bacilli</taxon>
        <taxon>Bacillales</taxon>
        <taxon>Bacillaceae</taxon>
        <taxon>Fervidibacillus</taxon>
    </lineage>
</organism>
<comment type="function">
    <text evidence="10">Promotes RNA polymerase assembly. Latches the N- and C-terminal regions of the beta' subunit thereby facilitating its interaction with the beta and alpha subunits.</text>
</comment>
<accession>A0A9E8LWB4</accession>
<keyword evidence="7 10" id="KW-0804">Transcription</keyword>
<evidence type="ECO:0000256" key="11">
    <source>
        <dbReference type="SAM" id="MobiDB-lite"/>
    </source>
</evidence>
<reference evidence="12" key="1">
    <citation type="submission" date="2022-09" db="EMBL/GenBank/DDBJ databases">
        <title>Complete Genomes of Fervidibacillus albus and Fervidibacillus halotolerans isolated from tidal flat sediments.</title>
        <authorList>
            <person name="Kwon K.K."/>
            <person name="Yang S.-H."/>
            <person name="Park M.J."/>
            <person name="Oh H.-M."/>
        </authorList>
    </citation>
    <scope>NUCLEOTIDE SEQUENCE</scope>
    <source>
        <strain evidence="12">MEBiC13591</strain>
    </source>
</reference>
<evidence type="ECO:0000256" key="8">
    <source>
        <dbReference type="ARBA" id="ARBA00029924"/>
    </source>
</evidence>
<evidence type="ECO:0000256" key="10">
    <source>
        <dbReference type="HAMAP-Rule" id="MF_00366"/>
    </source>
</evidence>
<evidence type="ECO:0000256" key="2">
    <source>
        <dbReference type="ARBA" id="ARBA00012418"/>
    </source>
</evidence>
<comment type="subunit">
    <text evidence="10">The RNAP catalytic core consists of 2 alpha, 1 beta, 1 beta' and 1 omega subunit. When a sigma factor is associated with the core the holoenzyme is formed, which can initiate transcription.</text>
</comment>
<evidence type="ECO:0000256" key="7">
    <source>
        <dbReference type="ARBA" id="ARBA00023163"/>
    </source>
</evidence>
<dbReference type="Pfam" id="PF01192">
    <property type="entry name" value="RNA_pol_Rpb6"/>
    <property type="match status" value="1"/>
</dbReference>
<gene>
    <name evidence="10 12" type="primary">rpoZ</name>
    <name evidence="12" type="ORF">OE104_04890</name>
</gene>
<dbReference type="GO" id="GO:0003899">
    <property type="term" value="F:DNA-directed RNA polymerase activity"/>
    <property type="evidence" value="ECO:0007669"/>
    <property type="project" value="UniProtKB-UniRule"/>
</dbReference>
<evidence type="ECO:0000256" key="3">
    <source>
        <dbReference type="ARBA" id="ARBA00013725"/>
    </source>
</evidence>
<dbReference type="InterPro" id="IPR006110">
    <property type="entry name" value="Pol_omega/Rpo6/RPB6"/>
</dbReference>
<dbReference type="RefSeq" id="WP_275418455.1">
    <property type="nucleotide sequence ID" value="NZ_CP106878.1"/>
</dbReference>
<evidence type="ECO:0000256" key="1">
    <source>
        <dbReference type="ARBA" id="ARBA00006711"/>
    </source>
</evidence>
<dbReference type="GO" id="GO:0000428">
    <property type="term" value="C:DNA-directed RNA polymerase complex"/>
    <property type="evidence" value="ECO:0007669"/>
    <property type="project" value="UniProtKB-KW"/>
</dbReference>
<evidence type="ECO:0000256" key="4">
    <source>
        <dbReference type="ARBA" id="ARBA00022478"/>
    </source>
</evidence>
<dbReference type="SUPFAM" id="SSF63562">
    <property type="entry name" value="RPB6/omega subunit-like"/>
    <property type="match status" value="1"/>
</dbReference>
<comment type="similarity">
    <text evidence="1 10">Belongs to the RNA polymerase subunit omega family.</text>
</comment>
<dbReference type="PANTHER" id="PTHR34476:SF1">
    <property type="entry name" value="DNA-DIRECTED RNA POLYMERASE SUBUNIT OMEGA"/>
    <property type="match status" value="1"/>
</dbReference>
<evidence type="ECO:0000256" key="5">
    <source>
        <dbReference type="ARBA" id="ARBA00022679"/>
    </source>
</evidence>
<dbReference type="HAMAP" id="MF_00366">
    <property type="entry name" value="RNApol_bact_RpoZ"/>
    <property type="match status" value="1"/>
</dbReference>
<dbReference type="EC" id="2.7.7.6" evidence="2 10"/>
<dbReference type="SMART" id="SM01409">
    <property type="entry name" value="RNA_pol_Rpb6"/>
    <property type="match status" value="1"/>
</dbReference>
<name>A0A9E8LWB4_9BACI</name>
<dbReference type="Proteomes" id="UP001164718">
    <property type="component" value="Chromosome"/>
</dbReference>
<keyword evidence="13" id="KW-1185">Reference proteome</keyword>
<evidence type="ECO:0000256" key="6">
    <source>
        <dbReference type="ARBA" id="ARBA00022695"/>
    </source>
</evidence>
<dbReference type="Gene3D" id="3.90.940.10">
    <property type="match status" value="1"/>
</dbReference>
<keyword evidence="6 10" id="KW-0548">Nucleotidyltransferase</keyword>
<proteinExistence type="inferred from homology"/>
<sequence>MLYPSLDKLLEKVPSKYLLVTISAKRARQMQNSKEYVLDHYVSNKNVGKSLEEISEDVLSVAADEGSERTEEKEEVSTES</sequence>
<evidence type="ECO:0000256" key="9">
    <source>
        <dbReference type="ARBA" id="ARBA00048552"/>
    </source>
</evidence>
<keyword evidence="5 10" id="KW-0808">Transferase</keyword>
<feature type="region of interest" description="Disordered" evidence="11">
    <location>
        <begin position="61"/>
        <end position="80"/>
    </location>
</feature>
<keyword evidence="4 10" id="KW-0240">DNA-directed RNA polymerase</keyword>